<dbReference type="EnsemblPlants" id="PGSC0003DMT400055317">
    <property type="protein sequence ID" value="PGSC0003DMT400055317"/>
    <property type="gene ID" value="PGSC0003DMG400021471"/>
</dbReference>
<dbReference type="InParanoid" id="M1BXQ6"/>
<dbReference type="InterPro" id="IPR012340">
    <property type="entry name" value="NA-bd_OB-fold"/>
</dbReference>
<accession>M1BXQ6</accession>
<name>M1BXQ6_SOLTU</name>
<dbReference type="HOGENOM" id="CLU_2030813_0_0_1"/>
<dbReference type="OMA" id="WQKHVDS"/>
<dbReference type="PANTHER" id="PTHR38542">
    <property type="entry name" value="OS04G0450500 PROTEIN"/>
    <property type="match status" value="1"/>
</dbReference>
<keyword evidence="2" id="KW-1185">Reference proteome</keyword>
<organism evidence="1 2">
    <name type="scientific">Solanum tuberosum</name>
    <name type="common">Potato</name>
    <dbReference type="NCBI Taxonomy" id="4113"/>
    <lineage>
        <taxon>Eukaryota</taxon>
        <taxon>Viridiplantae</taxon>
        <taxon>Streptophyta</taxon>
        <taxon>Embryophyta</taxon>
        <taxon>Tracheophyta</taxon>
        <taxon>Spermatophyta</taxon>
        <taxon>Magnoliopsida</taxon>
        <taxon>eudicotyledons</taxon>
        <taxon>Gunneridae</taxon>
        <taxon>Pentapetalae</taxon>
        <taxon>asterids</taxon>
        <taxon>lamiids</taxon>
        <taxon>Solanales</taxon>
        <taxon>Solanaceae</taxon>
        <taxon>Solanoideae</taxon>
        <taxon>Solaneae</taxon>
        <taxon>Solanum</taxon>
    </lineage>
</organism>
<evidence type="ECO:0000313" key="1">
    <source>
        <dbReference type="EnsemblPlants" id="PGSC0003DMT400055317"/>
    </source>
</evidence>
<protein>
    <submittedName>
        <fullName evidence="1">Uncharacterized protein</fullName>
    </submittedName>
</protein>
<evidence type="ECO:0000313" key="2">
    <source>
        <dbReference type="Proteomes" id="UP000011115"/>
    </source>
</evidence>
<reference evidence="2" key="1">
    <citation type="journal article" date="2011" name="Nature">
        <title>Genome sequence and analysis of the tuber crop potato.</title>
        <authorList>
            <consortium name="The Potato Genome Sequencing Consortium"/>
        </authorList>
    </citation>
    <scope>NUCLEOTIDE SEQUENCE [LARGE SCALE GENOMIC DNA]</scope>
    <source>
        <strain evidence="2">cv. DM1-3 516 R44</strain>
    </source>
</reference>
<reference evidence="1" key="2">
    <citation type="submission" date="2015-06" db="UniProtKB">
        <authorList>
            <consortium name="EnsemblPlants"/>
        </authorList>
    </citation>
    <scope>IDENTIFICATION</scope>
    <source>
        <strain evidence="1">DM1-3 516 R44</strain>
    </source>
</reference>
<sequence length="122" mass="13637">MAAIVCYGPLIDLSKAAGHIDEYVQLLVFVHNITPIQYKLWRRKGGAEVIRTDIQVADDTRPFFPVTIWNKQLASTLVAGDIVLLQKGVTRIEKEVLNVCLAFTDFQGAEPKKTACLDAKYM</sequence>
<dbReference type="PaxDb" id="4113-PGSC0003DMT400055317"/>
<dbReference type="SUPFAM" id="SSF50249">
    <property type="entry name" value="Nucleic acid-binding proteins"/>
    <property type="match status" value="1"/>
</dbReference>
<dbReference type="Gene3D" id="2.40.50.140">
    <property type="entry name" value="Nucleic acid-binding proteins"/>
    <property type="match status" value="1"/>
</dbReference>
<proteinExistence type="predicted"/>
<dbReference type="eggNOG" id="ENOG502QR6N">
    <property type="taxonomic scope" value="Eukaryota"/>
</dbReference>
<dbReference type="PANTHER" id="PTHR38542:SF2">
    <property type="entry name" value="REPLICATION FACTOR A C-TERMINAL DOMAIN-CONTAINING PROTEIN"/>
    <property type="match status" value="1"/>
</dbReference>
<dbReference type="Proteomes" id="UP000011115">
    <property type="component" value="Unassembled WGS sequence"/>
</dbReference>
<dbReference type="AlphaFoldDB" id="M1BXQ6"/>
<dbReference type="Gramene" id="PGSC0003DMT400055317">
    <property type="protein sequence ID" value="PGSC0003DMT400055317"/>
    <property type="gene ID" value="PGSC0003DMG400021471"/>
</dbReference>